<evidence type="ECO:0000313" key="3">
    <source>
        <dbReference type="Proteomes" id="UP000053573"/>
    </source>
</evidence>
<protein>
    <submittedName>
        <fullName evidence="2">Uncharacterized protein</fullName>
    </submittedName>
</protein>
<evidence type="ECO:0000313" key="2">
    <source>
        <dbReference type="EMBL" id="KLJ08990.1"/>
    </source>
</evidence>
<feature type="compositionally biased region" description="Low complexity" evidence="1">
    <location>
        <begin position="73"/>
        <end position="84"/>
    </location>
</feature>
<dbReference type="AlphaFoldDB" id="A0A0H1BCB6"/>
<dbReference type="EMBL" id="LDEV01002471">
    <property type="protein sequence ID" value="KLJ08990.1"/>
    <property type="molecule type" value="Genomic_DNA"/>
</dbReference>
<feature type="compositionally biased region" description="Polar residues" evidence="1">
    <location>
        <begin position="85"/>
        <end position="94"/>
    </location>
</feature>
<comment type="caution">
    <text evidence="2">The sequence shown here is derived from an EMBL/GenBank/DDBJ whole genome shotgun (WGS) entry which is preliminary data.</text>
</comment>
<feature type="compositionally biased region" description="Basic and acidic residues" evidence="1">
    <location>
        <begin position="42"/>
        <end position="52"/>
    </location>
</feature>
<dbReference type="Proteomes" id="UP000053573">
    <property type="component" value="Unassembled WGS sequence"/>
</dbReference>
<feature type="compositionally biased region" description="Polar residues" evidence="1">
    <location>
        <begin position="54"/>
        <end position="71"/>
    </location>
</feature>
<sequence length="94" mass="10513">MDSSRCRIMRMETKCLRSSQLPCRIMVAVAVAEYNLNNMHNRNHDHVHDHLHSQNHIQPRSSRAFQQSIPSGPTAWLPPATPAARNSSPAASTS</sequence>
<accession>A0A0H1BCB6</accession>
<gene>
    <name evidence="2" type="ORF">EMPG_15582</name>
</gene>
<evidence type="ECO:0000256" key="1">
    <source>
        <dbReference type="SAM" id="MobiDB-lite"/>
    </source>
</evidence>
<organism evidence="2 3">
    <name type="scientific">Blastomyces silverae</name>
    <dbReference type="NCBI Taxonomy" id="2060906"/>
    <lineage>
        <taxon>Eukaryota</taxon>
        <taxon>Fungi</taxon>
        <taxon>Dikarya</taxon>
        <taxon>Ascomycota</taxon>
        <taxon>Pezizomycotina</taxon>
        <taxon>Eurotiomycetes</taxon>
        <taxon>Eurotiomycetidae</taxon>
        <taxon>Onygenales</taxon>
        <taxon>Ajellomycetaceae</taxon>
        <taxon>Blastomyces</taxon>
    </lineage>
</organism>
<feature type="region of interest" description="Disordered" evidence="1">
    <location>
        <begin position="41"/>
        <end position="94"/>
    </location>
</feature>
<proteinExistence type="predicted"/>
<reference evidence="3" key="1">
    <citation type="journal article" date="2015" name="PLoS Genet.">
        <title>The dynamic genome and transcriptome of the human fungal pathogen Blastomyces and close relative Emmonsia.</title>
        <authorList>
            <person name="Munoz J.F."/>
            <person name="Gauthier G.M."/>
            <person name="Desjardins C.A."/>
            <person name="Gallo J.E."/>
            <person name="Holder J."/>
            <person name="Sullivan T.D."/>
            <person name="Marty A.J."/>
            <person name="Carmen J.C."/>
            <person name="Chen Z."/>
            <person name="Ding L."/>
            <person name="Gujja S."/>
            <person name="Magrini V."/>
            <person name="Misas E."/>
            <person name="Mitreva M."/>
            <person name="Priest M."/>
            <person name="Saif S."/>
            <person name="Whiston E.A."/>
            <person name="Young S."/>
            <person name="Zeng Q."/>
            <person name="Goldman W.E."/>
            <person name="Mardis E.R."/>
            <person name="Taylor J.W."/>
            <person name="McEwen J.G."/>
            <person name="Clay O.K."/>
            <person name="Klein B.S."/>
            <person name="Cuomo C.A."/>
        </authorList>
    </citation>
    <scope>NUCLEOTIDE SEQUENCE [LARGE SCALE GENOMIC DNA]</scope>
    <source>
        <strain evidence="3">UAMH 139</strain>
    </source>
</reference>
<keyword evidence="3" id="KW-1185">Reference proteome</keyword>
<name>A0A0H1BCB6_9EURO</name>